<dbReference type="STRING" id="1156395.DBT_0603"/>
<sequence>MNEQRHFLLWPIGQRRKKCLASRPSNALSNHLFYNWVLISGKVVDY</sequence>
<evidence type="ECO:0000313" key="2">
    <source>
        <dbReference type="Proteomes" id="UP000093080"/>
    </source>
</evidence>
<comment type="caution">
    <text evidence="1">The sequence shown here is derived from an EMBL/GenBank/DDBJ whole genome shotgun (WGS) entry which is preliminary data.</text>
</comment>
<evidence type="ECO:0000313" key="1">
    <source>
        <dbReference type="EMBL" id="OCC16141.1"/>
    </source>
</evidence>
<dbReference type="AlphaFoldDB" id="A0A1B9F8N9"/>
<gene>
    <name evidence="1" type="ORF">DBT_0603</name>
</gene>
<name>A0A1B9F8N9_9BACT</name>
<dbReference type="Proteomes" id="UP000093080">
    <property type="component" value="Unassembled WGS sequence"/>
</dbReference>
<reference evidence="1 2" key="1">
    <citation type="submission" date="2016-06" db="EMBL/GenBank/DDBJ databases">
        <title>Respiratory ammonification of nitrate coupled to the oxidation of elemental sulfur in deep-sea autotrophic thermophilic bacteria.</title>
        <authorList>
            <person name="Slobodkina G.B."/>
            <person name="Mardanov A.V."/>
            <person name="Ravin N.V."/>
            <person name="Frolova A.A."/>
            <person name="Viryasiv M.B."/>
            <person name="Chernyh N.A."/>
            <person name="Bonch-Osmolovskaya E.A."/>
            <person name="Slobodkin A.I."/>
        </authorList>
    </citation>
    <scope>NUCLEOTIDE SEQUENCE [LARGE SCALE GENOMIC DNA]</scope>
    <source>
        <strain evidence="1 2">S69</strain>
    </source>
</reference>
<organism evidence="1 2">
    <name type="scientific">Dissulfuribacter thermophilus</name>
    <dbReference type="NCBI Taxonomy" id="1156395"/>
    <lineage>
        <taxon>Bacteria</taxon>
        <taxon>Pseudomonadati</taxon>
        <taxon>Thermodesulfobacteriota</taxon>
        <taxon>Dissulfuribacteria</taxon>
        <taxon>Dissulfuribacterales</taxon>
        <taxon>Dissulfuribacteraceae</taxon>
        <taxon>Dissulfuribacter</taxon>
    </lineage>
</organism>
<protein>
    <submittedName>
        <fullName evidence="1">Uncharacterized protein</fullName>
    </submittedName>
</protein>
<accession>A0A1B9F8N9</accession>
<keyword evidence="2" id="KW-1185">Reference proteome</keyword>
<proteinExistence type="predicted"/>
<dbReference type="EMBL" id="MAGO01000002">
    <property type="protein sequence ID" value="OCC16141.1"/>
    <property type="molecule type" value="Genomic_DNA"/>
</dbReference>